<evidence type="ECO:0000313" key="4">
    <source>
        <dbReference type="Proteomes" id="UP000663860"/>
    </source>
</evidence>
<organism evidence="3 4">
    <name type="scientific">Adineta steineri</name>
    <dbReference type="NCBI Taxonomy" id="433720"/>
    <lineage>
        <taxon>Eukaryota</taxon>
        <taxon>Metazoa</taxon>
        <taxon>Spiralia</taxon>
        <taxon>Gnathifera</taxon>
        <taxon>Rotifera</taxon>
        <taxon>Eurotatoria</taxon>
        <taxon>Bdelloidea</taxon>
        <taxon>Adinetida</taxon>
        <taxon>Adinetidae</taxon>
        <taxon>Adineta</taxon>
    </lineage>
</organism>
<dbReference type="InterPro" id="IPR050952">
    <property type="entry name" value="TRIM-NHL_E3_ligases"/>
</dbReference>
<evidence type="ECO:0000256" key="1">
    <source>
        <dbReference type="ARBA" id="ARBA00022737"/>
    </source>
</evidence>
<proteinExistence type="predicted"/>
<evidence type="ECO:0000313" key="3">
    <source>
        <dbReference type="EMBL" id="CAF0720776.1"/>
    </source>
</evidence>
<feature type="repeat" description="NHL" evidence="2">
    <location>
        <begin position="683"/>
        <end position="719"/>
    </location>
</feature>
<dbReference type="CDD" id="cd05819">
    <property type="entry name" value="NHL"/>
    <property type="match status" value="2"/>
</dbReference>
<dbReference type="PROSITE" id="PS51125">
    <property type="entry name" value="NHL"/>
    <property type="match status" value="2"/>
</dbReference>
<gene>
    <name evidence="3" type="ORF">IZO911_LOCUS1882</name>
</gene>
<dbReference type="InterPro" id="IPR001258">
    <property type="entry name" value="NHL_repeat"/>
</dbReference>
<dbReference type="Gene3D" id="2.120.10.30">
    <property type="entry name" value="TolB, C-terminal domain"/>
    <property type="match status" value="2"/>
</dbReference>
<comment type="caution">
    <text evidence="3">The sequence shown here is derived from an EMBL/GenBank/DDBJ whole genome shotgun (WGS) entry which is preliminary data.</text>
</comment>
<dbReference type="Proteomes" id="UP000663860">
    <property type="component" value="Unassembled WGS sequence"/>
</dbReference>
<dbReference type="AlphaFoldDB" id="A0A813MF04"/>
<dbReference type="InterPro" id="IPR011042">
    <property type="entry name" value="6-blade_b-propeller_TolB-like"/>
</dbReference>
<keyword evidence="1" id="KW-0677">Repeat</keyword>
<dbReference type="PANTHER" id="PTHR24104">
    <property type="entry name" value="E3 UBIQUITIN-PROTEIN LIGASE NHLRC1-RELATED"/>
    <property type="match status" value="1"/>
</dbReference>
<name>A0A813MF04_9BILA</name>
<protein>
    <recommendedName>
        <fullName evidence="5">NHL repeat containing protein</fullName>
    </recommendedName>
</protein>
<accession>A0A813MF04</accession>
<sequence length="728" mass="81910">MFSLSFNQPKFCPTAEWNPYGITFANETTLGEDTTSLFINTNNTVYSVNNDKKQILMWINNSINPNKNISANFVDSASIFVTNNGDIYYDNGYENSRVDKWISNTDTFVNVMNVNSSCFGIFIDINDTLYCSMNDDHKVIKRWLNDSEMISTTAAGTGTRGSASNELNCPTGIFVDLNFDLYVADRDNDRIQLVKFEELNGTTIVGKGSSNNIILLSRPSGIVLDADKYLFIVDQYNHRIIRSRSNDIRCIIGCYGKGSQSHQLSYPVTLSFDSYGNIFIIDSSNYRIQKFDFLLNSCDNSSSVQSVYSSVLTENHPTYSPTGCDLQNYYYEAIQMNVNESGYYSLISNSTIDTFGYMYGGNFYPSGPSINLISKSDNRSGEHQFQMRPFLRSTTANILVVTTDSANVTGTFSIIVSGFNNVTFKRLTSSFNQPKFCPTADWDHFGITFANQTTLGEYASRTLFINTNNTIYTSNNEMYQILIWINNSINPNKIISINFAVSYSIFVTNNGDIYYDDSARSRVDKWISNTDTFTTVMNVNSRCTGLFIDINDTLYCSMYDHHKIVKRWLNDSEIMPATAAGTGIDGSSSNELSGPMGIFVDLNFDLYGADRDNDRIQLFKFEELNGTTIVGEGSSNNIISLDRPTGIVLDADKYLFIVEQLNHRIIRAGPNDIRCIIGCDGDGSQSHQLYFPTSLSFDSYGNIFITDTFNHRIQKFDFLLNSCGEFKN</sequence>
<evidence type="ECO:0008006" key="5">
    <source>
        <dbReference type="Google" id="ProtNLM"/>
    </source>
</evidence>
<dbReference type="EMBL" id="CAJNOE010000009">
    <property type="protein sequence ID" value="CAF0720776.1"/>
    <property type="molecule type" value="Genomic_DNA"/>
</dbReference>
<dbReference type="SUPFAM" id="SSF101898">
    <property type="entry name" value="NHL repeat"/>
    <property type="match status" value="2"/>
</dbReference>
<reference evidence="3" key="1">
    <citation type="submission" date="2021-02" db="EMBL/GenBank/DDBJ databases">
        <authorList>
            <person name="Nowell W R."/>
        </authorList>
    </citation>
    <scope>NUCLEOTIDE SEQUENCE</scope>
</reference>
<evidence type="ECO:0000256" key="2">
    <source>
        <dbReference type="PROSITE-ProRule" id="PRU00504"/>
    </source>
</evidence>
<feature type="repeat" description="NHL" evidence="2">
    <location>
        <begin position="257"/>
        <end position="294"/>
    </location>
</feature>
<dbReference type="Pfam" id="PF01436">
    <property type="entry name" value="NHL"/>
    <property type="match status" value="1"/>
</dbReference>